<gene>
    <name evidence="1" type="ORF">VA596_47095</name>
</gene>
<evidence type="ECO:0000313" key="1">
    <source>
        <dbReference type="EMBL" id="MEA5367165.1"/>
    </source>
</evidence>
<sequence>MFCYAQLELVPWNGAPYNVAKPKSPMRVLTFTAGRGLVAYLVLNNQERADTITATWFD</sequence>
<evidence type="ECO:0000313" key="2">
    <source>
        <dbReference type="Proteomes" id="UP001304298"/>
    </source>
</evidence>
<name>A0ABU5RNX5_9PSEU</name>
<dbReference type="Proteomes" id="UP001304298">
    <property type="component" value="Unassembled WGS sequence"/>
</dbReference>
<proteinExistence type="predicted"/>
<keyword evidence="2" id="KW-1185">Reference proteome</keyword>
<reference evidence="1 2" key="1">
    <citation type="submission" date="2023-12" db="EMBL/GenBank/DDBJ databases">
        <title>Amycolatopsis sp. V23-08.</title>
        <authorList>
            <person name="Somphong A."/>
        </authorList>
    </citation>
    <scope>NUCLEOTIDE SEQUENCE [LARGE SCALE GENOMIC DNA]</scope>
    <source>
        <strain evidence="1 2">V23-08</strain>
    </source>
</reference>
<dbReference type="RefSeq" id="WP_323336944.1">
    <property type="nucleotide sequence ID" value="NZ_JAYFSI010000020.1"/>
</dbReference>
<protein>
    <submittedName>
        <fullName evidence="1">Uncharacterized protein</fullName>
    </submittedName>
</protein>
<dbReference type="EMBL" id="JAYFSI010000020">
    <property type="protein sequence ID" value="MEA5367165.1"/>
    <property type="molecule type" value="Genomic_DNA"/>
</dbReference>
<accession>A0ABU5RNX5</accession>
<comment type="caution">
    <text evidence="1">The sequence shown here is derived from an EMBL/GenBank/DDBJ whole genome shotgun (WGS) entry which is preliminary data.</text>
</comment>
<organism evidence="1 2">
    <name type="scientific">Amycolatopsis heterodermiae</name>
    <dbReference type="NCBI Taxonomy" id="3110235"/>
    <lineage>
        <taxon>Bacteria</taxon>
        <taxon>Bacillati</taxon>
        <taxon>Actinomycetota</taxon>
        <taxon>Actinomycetes</taxon>
        <taxon>Pseudonocardiales</taxon>
        <taxon>Pseudonocardiaceae</taxon>
        <taxon>Amycolatopsis</taxon>
    </lineage>
</organism>